<dbReference type="Gene3D" id="3.40.50.300">
    <property type="entry name" value="P-loop containing nucleotide triphosphate hydrolases"/>
    <property type="match status" value="1"/>
</dbReference>
<proteinExistence type="predicted"/>
<organism evidence="2 3">
    <name type="scientific">Tulasnella calospora MUT 4182</name>
    <dbReference type="NCBI Taxonomy" id="1051891"/>
    <lineage>
        <taxon>Eukaryota</taxon>
        <taxon>Fungi</taxon>
        <taxon>Dikarya</taxon>
        <taxon>Basidiomycota</taxon>
        <taxon>Agaricomycotina</taxon>
        <taxon>Agaricomycetes</taxon>
        <taxon>Cantharellales</taxon>
        <taxon>Tulasnellaceae</taxon>
        <taxon>Tulasnella</taxon>
    </lineage>
</organism>
<dbReference type="InterPro" id="IPR027417">
    <property type="entry name" value="P-loop_NTPase"/>
</dbReference>
<dbReference type="SUPFAM" id="SSF52540">
    <property type="entry name" value="P-loop containing nucleoside triphosphate hydrolases"/>
    <property type="match status" value="1"/>
</dbReference>
<protein>
    <recommendedName>
        <fullName evidence="4">Helicase C-terminal domain-containing protein</fullName>
    </recommendedName>
</protein>
<reference evidence="3" key="2">
    <citation type="submission" date="2015-01" db="EMBL/GenBank/DDBJ databases">
        <title>Evolutionary Origins and Diversification of the Mycorrhizal Mutualists.</title>
        <authorList>
            <consortium name="DOE Joint Genome Institute"/>
            <consortium name="Mycorrhizal Genomics Consortium"/>
            <person name="Kohler A."/>
            <person name="Kuo A."/>
            <person name="Nagy L.G."/>
            <person name="Floudas D."/>
            <person name="Copeland A."/>
            <person name="Barry K.W."/>
            <person name="Cichocki N."/>
            <person name="Veneault-Fourrey C."/>
            <person name="LaButti K."/>
            <person name="Lindquist E.A."/>
            <person name="Lipzen A."/>
            <person name="Lundell T."/>
            <person name="Morin E."/>
            <person name="Murat C."/>
            <person name="Riley R."/>
            <person name="Ohm R."/>
            <person name="Sun H."/>
            <person name="Tunlid A."/>
            <person name="Henrissat B."/>
            <person name="Grigoriev I.V."/>
            <person name="Hibbett D.S."/>
            <person name="Martin F."/>
        </authorList>
    </citation>
    <scope>NUCLEOTIDE SEQUENCE [LARGE SCALE GENOMIC DNA]</scope>
    <source>
        <strain evidence="3">MUT 4182</strain>
    </source>
</reference>
<evidence type="ECO:0000313" key="2">
    <source>
        <dbReference type="EMBL" id="KIO23592.1"/>
    </source>
</evidence>
<dbReference type="EMBL" id="KN823081">
    <property type="protein sequence ID" value="KIO23592.1"/>
    <property type="molecule type" value="Genomic_DNA"/>
</dbReference>
<keyword evidence="1" id="KW-0378">Hydrolase</keyword>
<dbReference type="PANTHER" id="PTHR45865">
    <property type="entry name" value="E3 UBIQUITIN-PROTEIN LIGASE SHPRH FAMILY MEMBER"/>
    <property type="match status" value="1"/>
</dbReference>
<accession>A0A0C3LQ84</accession>
<name>A0A0C3LQ84_9AGAM</name>
<dbReference type="CDD" id="cd18793">
    <property type="entry name" value="SF2_C_SNF"/>
    <property type="match status" value="1"/>
</dbReference>
<dbReference type="PANTHER" id="PTHR45865:SF1">
    <property type="entry name" value="E3 UBIQUITIN-PROTEIN LIGASE SHPRH"/>
    <property type="match status" value="1"/>
</dbReference>
<evidence type="ECO:0000256" key="1">
    <source>
        <dbReference type="ARBA" id="ARBA00022801"/>
    </source>
</evidence>
<dbReference type="InterPro" id="IPR049730">
    <property type="entry name" value="SNF2/RAD54-like_C"/>
</dbReference>
<dbReference type="InterPro" id="IPR052583">
    <property type="entry name" value="ATP-helicase/E3_Ub-Ligase"/>
</dbReference>
<dbReference type="AlphaFoldDB" id="A0A0C3LQ84"/>
<dbReference type="Proteomes" id="UP000054248">
    <property type="component" value="Unassembled WGS sequence"/>
</dbReference>
<dbReference type="GO" id="GO:0006974">
    <property type="term" value="P:DNA damage response"/>
    <property type="evidence" value="ECO:0007669"/>
    <property type="project" value="TreeGrafter"/>
</dbReference>
<evidence type="ECO:0008006" key="4">
    <source>
        <dbReference type="Google" id="ProtNLM"/>
    </source>
</evidence>
<evidence type="ECO:0000313" key="3">
    <source>
        <dbReference type="Proteomes" id="UP000054248"/>
    </source>
</evidence>
<sequence>MLVIEHALTTNGISCIRIDANAGKRMAVHQFQTNPSIRVLLLHGERENSGLNLTCAKRIMLVEPTVNISFEIQAIARVDRLGQREETEVYCYYAMDTVEQNILNIAARKGTSLYTASNATTAVDLAAPAVTERQTVEAPTKDKKLLRGDCIAGAGQMLEVLFPDLFVDIADTVMEDDAEKSPPLVAQMQDLQDYSQLVMVP</sequence>
<dbReference type="STRING" id="1051891.A0A0C3LQ84"/>
<gene>
    <name evidence="2" type="ORF">M407DRAFT_26964</name>
</gene>
<keyword evidence="3" id="KW-1185">Reference proteome</keyword>
<dbReference type="GO" id="GO:0016787">
    <property type="term" value="F:hydrolase activity"/>
    <property type="evidence" value="ECO:0007669"/>
    <property type="project" value="UniProtKB-KW"/>
</dbReference>
<dbReference type="GO" id="GO:0061630">
    <property type="term" value="F:ubiquitin protein ligase activity"/>
    <property type="evidence" value="ECO:0007669"/>
    <property type="project" value="TreeGrafter"/>
</dbReference>
<reference evidence="2 3" key="1">
    <citation type="submission" date="2014-04" db="EMBL/GenBank/DDBJ databases">
        <authorList>
            <consortium name="DOE Joint Genome Institute"/>
            <person name="Kuo A."/>
            <person name="Girlanda M."/>
            <person name="Perotto S."/>
            <person name="Kohler A."/>
            <person name="Nagy L.G."/>
            <person name="Floudas D."/>
            <person name="Copeland A."/>
            <person name="Barry K.W."/>
            <person name="Cichocki N."/>
            <person name="Veneault-Fourrey C."/>
            <person name="LaButti K."/>
            <person name="Lindquist E.A."/>
            <person name="Lipzen A."/>
            <person name="Lundell T."/>
            <person name="Morin E."/>
            <person name="Murat C."/>
            <person name="Sun H."/>
            <person name="Tunlid A."/>
            <person name="Henrissat B."/>
            <person name="Grigoriev I.V."/>
            <person name="Hibbett D.S."/>
            <person name="Martin F."/>
            <person name="Nordberg H.P."/>
            <person name="Cantor M.N."/>
            <person name="Hua S.X."/>
        </authorList>
    </citation>
    <scope>NUCLEOTIDE SEQUENCE [LARGE SCALE GENOMIC DNA]</scope>
    <source>
        <strain evidence="2 3">MUT 4182</strain>
    </source>
</reference>
<dbReference type="OrthoDB" id="5330228at2759"/>
<dbReference type="GO" id="GO:0000209">
    <property type="term" value="P:protein polyubiquitination"/>
    <property type="evidence" value="ECO:0007669"/>
    <property type="project" value="TreeGrafter"/>
</dbReference>
<dbReference type="GO" id="GO:0005634">
    <property type="term" value="C:nucleus"/>
    <property type="evidence" value="ECO:0007669"/>
    <property type="project" value="TreeGrafter"/>
</dbReference>
<dbReference type="HOGENOM" id="CLU_1361304_0_0_1"/>